<dbReference type="PROSITE" id="PS51257">
    <property type="entry name" value="PROKAR_LIPOPROTEIN"/>
    <property type="match status" value="1"/>
</dbReference>
<dbReference type="AlphaFoldDB" id="A0A7G8PTQ2"/>
<feature type="signal peptide" evidence="1">
    <location>
        <begin position="1"/>
        <end position="22"/>
    </location>
</feature>
<keyword evidence="2" id="KW-0449">Lipoprotein</keyword>
<name>A0A7G8PTQ2_9FLAO</name>
<keyword evidence="1" id="KW-0732">Signal</keyword>
<dbReference type="EMBL" id="CP052909">
    <property type="protein sequence ID" value="QNJ97718.1"/>
    <property type="molecule type" value="Genomic_DNA"/>
</dbReference>
<dbReference type="InterPro" id="IPR011050">
    <property type="entry name" value="Pectin_lyase_fold/virulence"/>
</dbReference>
<reference evidence="2 3" key="1">
    <citation type="submission" date="2020-04" db="EMBL/GenBank/DDBJ databases">
        <title>Genome sequence of Altibacter aquimarinus strain ALE3EI.</title>
        <authorList>
            <person name="Oh H.-M."/>
            <person name="Jang D."/>
        </authorList>
    </citation>
    <scope>NUCLEOTIDE SEQUENCE [LARGE SCALE GENOMIC DNA]</scope>
    <source>
        <strain evidence="2 3">ALE3EI</strain>
    </source>
</reference>
<protein>
    <submittedName>
        <fullName evidence="2">Outer membrane lipoprotein, putative</fullName>
    </submittedName>
</protein>
<sequence length="415" mass="43006">MKNFYVTIFALTAMVFAVSCSGDDNGTVIPTDDGDDGSVVNTRLSGQITEDMTLTNDLIWELEGRVTVTDGVTLSIEEGTVIKAFAGQEANASTLIIARGGKIEANGTASNPIIFTSIADNIQVGQSSGSNLSQNDRGLWGGLLILGRAPISVDGNATQAQIEGIPASDTNGLYGGNNPGDDSGTLNYVSIRHGGTLIGEGNEINGLTLGGVGSGTTISNIEVVGNVDDGVEFFGGTVNASNIVVWAQGDDGLDIDQAYSGTITNSVVVLGDISDHGLEIDGPEGSLLGSFVIDGLTMIGNLNTENGEYADYRDGAMGTTKNVLAIGFKAESDVELDNNGVAQNFLNGDIIFQNWVVDVTPANEIFIEKTGTGETEIILNPDFTTRAANWSANGTTGGANLSSFGWTYASSRGAF</sequence>
<feature type="chain" id="PRO_5028911591" evidence="1">
    <location>
        <begin position="23"/>
        <end position="415"/>
    </location>
</feature>
<organism evidence="2 3">
    <name type="scientific">Constantimarinum furrinae</name>
    <dbReference type="NCBI Taxonomy" id="2562285"/>
    <lineage>
        <taxon>Bacteria</taxon>
        <taxon>Pseudomonadati</taxon>
        <taxon>Bacteroidota</taxon>
        <taxon>Flavobacteriia</taxon>
        <taxon>Flavobacteriales</taxon>
        <taxon>Flavobacteriaceae</taxon>
        <taxon>Altibacter/Constantimarinum group</taxon>
        <taxon>Constantimarinum</taxon>
    </lineage>
</organism>
<keyword evidence="3" id="KW-1185">Reference proteome</keyword>
<evidence type="ECO:0000313" key="3">
    <source>
        <dbReference type="Proteomes" id="UP000515514"/>
    </source>
</evidence>
<evidence type="ECO:0000256" key="1">
    <source>
        <dbReference type="SAM" id="SignalP"/>
    </source>
</evidence>
<dbReference type="Proteomes" id="UP000515514">
    <property type="component" value="Chromosome"/>
</dbReference>
<dbReference type="PANTHER" id="PTHR41339:SF1">
    <property type="entry name" value="SECRETED PROTEIN"/>
    <property type="match status" value="1"/>
</dbReference>
<evidence type="ECO:0000313" key="2">
    <source>
        <dbReference type="EMBL" id="QNJ97718.1"/>
    </source>
</evidence>
<accession>A0A7G8PTQ2</accession>
<dbReference type="KEGG" id="alti:ALE3EI_1148"/>
<dbReference type="PANTHER" id="PTHR41339">
    <property type="entry name" value="LIPL48"/>
    <property type="match status" value="1"/>
</dbReference>
<dbReference type="SUPFAM" id="SSF51126">
    <property type="entry name" value="Pectin lyase-like"/>
    <property type="match status" value="1"/>
</dbReference>
<proteinExistence type="predicted"/>
<dbReference type="RefSeq" id="WP_186991844.1">
    <property type="nucleotide sequence ID" value="NZ_CP052909.1"/>
</dbReference>
<gene>
    <name evidence="2" type="ORF">ALE3EI_1148</name>
</gene>